<accession>A0A6J7G5W9</accession>
<dbReference type="EMBL" id="CAFBMD010000096">
    <property type="protein sequence ID" value="CAB4903752.1"/>
    <property type="molecule type" value="Genomic_DNA"/>
</dbReference>
<gene>
    <name evidence="1" type="ORF">UFOPK3492_01078</name>
</gene>
<evidence type="ECO:0000313" key="1">
    <source>
        <dbReference type="EMBL" id="CAB4903752.1"/>
    </source>
</evidence>
<reference evidence="1" key="1">
    <citation type="submission" date="2020-05" db="EMBL/GenBank/DDBJ databases">
        <authorList>
            <person name="Chiriac C."/>
            <person name="Salcher M."/>
            <person name="Ghai R."/>
            <person name="Kavagutti S V."/>
        </authorList>
    </citation>
    <scope>NUCLEOTIDE SEQUENCE</scope>
</reference>
<name>A0A6J7G5W9_9ZZZZ</name>
<dbReference type="AlphaFoldDB" id="A0A6J7G5W9"/>
<sequence length="179" mass="18535">MPTLPGDTTFAKPRPTPPIIAVPQSGPITSRSRAIAISFSKISSCTVTLSLKIITFISFSKASTASMKANSPGTEMSAIPAPCVRPRVLAGVKPESDDCSRLLRSCSSNTSSTTSNAWERDSSLGASMAMIKSLGLVGGSTKPICIASSTLSGVAMATNAPLTPTPARWLTCINETESL</sequence>
<protein>
    <submittedName>
        <fullName evidence="1">Unannotated protein</fullName>
    </submittedName>
</protein>
<proteinExistence type="predicted"/>
<organism evidence="1">
    <name type="scientific">freshwater metagenome</name>
    <dbReference type="NCBI Taxonomy" id="449393"/>
    <lineage>
        <taxon>unclassified sequences</taxon>
        <taxon>metagenomes</taxon>
        <taxon>ecological metagenomes</taxon>
    </lineage>
</organism>